<evidence type="ECO:0000313" key="2">
    <source>
        <dbReference type="EMBL" id="MBJ7599050.1"/>
    </source>
</evidence>
<organism evidence="2 3">
    <name type="scientific">Candidatus Nephthysia bennettiae</name>
    <dbReference type="NCBI Taxonomy" id="3127016"/>
    <lineage>
        <taxon>Bacteria</taxon>
        <taxon>Bacillati</taxon>
        <taxon>Candidatus Dormiibacterota</taxon>
        <taxon>Candidatus Dormibacteria</taxon>
        <taxon>Candidatus Dormibacterales</taxon>
        <taxon>Candidatus Dormibacteraceae</taxon>
        <taxon>Candidatus Nephthysia</taxon>
    </lineage>
</organism>
<keyword evidence="1" id="KW-0472">Membrane</keyword>
<proteinExistence type="predicted"/>
<accession>A0A934K618</accession>
<evidence type="ECO:0000313" key="3">
    <source>
        <dbReference type="Proteomes" id="UP000612893"/>
    </source>
</evidence>
<gene>
    <name evidence="2" type="ORF">JF922_13335</name>
</gene>
<name>A0A934K618_9BACT</name>
<keyword evidence="1" id="KW-0812">Transmembrane</keyword>
<feature type="transmembrane region" description="Helical" evidence="1">
    <location>
        <begin position="6"/>
        <end position="29"/>
    </location>
</feature>
<reference evidence="2" key="1">
    <citation type="submission" date="2020-10" db="EMBL/GenBank/DDBJ databases">
        <title>Ca. Dormibacterota MAGs.</title>
        <authorList>
            <person name="Montgomery K."/>
        </authorList>
    </citation>
    <scope>NUCLEOTIDE SEQUENCE [LARGE SCALE GENOMIC DNA]</scope>
    <source>
        <strain evidence="2">SC8812_S17_10</strain>
    </source>
</reference>
<feature type="transmembrane region" description="Helical" evidence="1">
    <location>
        <begin position="56"/>
        <end position="76"/>
    </location>
</feature>
<dbReference type="Proteomes" id="UP000612893">
    <property type="component" value="Unassembled WGS sequence"/>
</dbReference>
<protein>
    <submittedName>
        <fullName evidence="2">Uncharacterized protein</fullName>
    </submittedName>
</protein>
<dbReference type="EMBL" id="JAEKNR010000137">
    <property type="protein sequence ID" value="MBJ7599050.1"/>
    <property type="molecule type" value="Genomic_DNA"/>
</dbReference>
<feature type="transmembrane region" description="Helical" evidence="1">
    <location>
        <begin position="88"/>
        <end position="106"/>
    </location>
</feature>
<evidence type="ECO:0000256" key="1">
    <source>
        <dbReference type="SAM" id="Phobius"/>
    </source>
</evidence>
<keyword evidence="3" id="KW-1185">Reference proteome</keyword>
<dbReference type="RefSeq" id="WP_338202410.1">
    <property type="nucleotide sequence ID" value="NZ_JAEKNR010000137.1"/>
</dbReference>
<comment type="caution">
    <text evidence="2">The sequence shown here is derived from an EMBL/GenBank/DDBJ whole genome shotgun (WGS) entry which is preliminary data.</text>
</comment>
<feature type="transmembrane region" description="Helical" evidence="1">
    <location>
        <begin position="227"/>
        <end position="249"/>
    </location>
</feature>
<keyword evidence="1" id="KW-1133">Transmembrane helix</keyword>
<sequence length="287" mass="29718">MPWGELALNTVALLVYPGLLACLVVGLAAETAAARVLGGGPGVVSQLWPALRRRTLPPLAAAAALLVLLAASQLSLPFSPLPATERNLLVAAIAILSAGWLAWSWGWGRAHELLDARLVLAVQACWLVAMLAPALVAQSLRPRVLGAVLLLSQLPLKILAAALFLVCLPVLLHLLPEAAPEGVPGAREGAVKGPEGTGFAGVRMLLWLPLCGLFTSVFVPAGGDDGLYLVEFAVVTLGAAGAAILLALALTRWRRLPARLLYLRVAAPLAGTALVLAALADLYPQGV</sequence>
<feature type="transmembrane region" description="Helical" evidence="1">
    <location>
        <begin position="261"/>
        <end position="280"/>
    </location>
</feature>
<dbReference type="AlphaFoldDB" id="A0A934K618"/>
<feature type="transmembrane region" description="Helical" evidence="1">
    <location>
        <begin position="118"/>
        <end position="136"/>
    </location>
</feature>